<proteinExistence type="predicted"/>
<sequence length="228" mass="23136">MSANGEWVTLRTGQGPARVQVHPVAGAARGTLVLGHGAGGGTDAKDLQSLLTATAHGWHVGLVEQPWRVAGRKIATRPPTLDAAWRDVLAALLADDGPLPAAAGLPLVVGGRSAGARVACRTSAGDPEAGLARADGVLCLAFPLHPPGKPDKSRASELALPLGEHIPTLVVQGSADPFGSPAEVMEAVASEPGAATHLQVVEVPGNHSPSRDQPLVTSAALAWLDRLG</sequence>
<dbReference type="InterPro" id="IPR026555">
    <property type="entry name" value="NSL3/Tex30"/>
</dbReference>
<dbReference type="Pfam" id="PF20408">
    <property type="entry name" value="Abhydrolase_11"/>
    <property type="match status" value="1"/>
</dbReference>
<dbReference type="PANTHER" id="PTHR13136">
    <property type="entry name" value="TESTIS DEVELOPMENT PROTEIN PRTD"/>
    <property type="match status" value="1"/>
</dbReference>
<dbReference type="InterPro" id="IPR029058">
    <property type="entry name" value="AB_hydrolase_fold"/>
</dbReference>
<dbReference type="PANTHER" id="PTHR13136:SF11">
    <property type="entry name" value="TESTIS-EXPRESSED PROTEIN 30"/>
    <property type="match status" value="1"/>
</dbReference>
<evidence type="ECO:0000313" key="2">
    <source>
        <dbReference type="EMBL" id="USQ77153.1"/>
    </source>
</evidence>
<keyword evidence="3" id="KW-1185">Reference proteome</keyword>
<reference evidence="2" key="1">
    <citation type="submission" date="2022-06" db="EMBL/GenBank/DDBJ databases">
        <title>Ornithinimicrobium JY.X270.</title>
        <authorList>
            <person name="Huang Y."/>
        </authorList>
    </citation>
    <scope>NUCLEOTIDE SEQUENCE</scope>
    <source>
        <strain evidence="2">JY.X270</strain>
    </source>
</reference>
<protein>
    <recommendedName>
        <fullName evidence="1">KANL3/Tex30 alpha/beta hydrolase-like domain-containing protein</fullName>
    </recommendedName>
</protein>
<evidence type="ECO:0000313" key="3">
    <source>
        <dbReference type="Proteomes" id="UP001056535"/>
    </source>
</evidence>
<gene>
    <name evidence="2" type="ORF">NF557_04355</name>
</gene>
<dbReference type="RefSeq" id="WP_252621984.1">
    <property type="nucleotide sequence ID" value="NZ_CP099490.1"/>
</dbReference>
<accession>A0ABY4YKB4</accession>
<organism evidence="2 3">
    <name type="scientific">Ornithinimicrobium cryptoxanthini</name>
    <dbReference type="NCBI Taxonomy" id="2934161"/>
    <lineage>
        <taxon>Bacteria</taxon>
        <taxon>Bacillati</taxon>
        <taxon>Actinomycetota</taxon>
        <taxon>Actinomycetes</taxon>
        <taxon>Micrococcales</taxon>
        <taxon>Ornithinimicrobiaceae</taxon>
        <taxon>Ornithinimicrobium</taxon>
    </lineage>
</organism>
<dbReference type="InterPro" id="IPR046879">
    <property type="entry name" value="KANL3/Tex30_Abhydrolase"/>
</dbReference>
<dbReference type="EMBL" id="CP099490">
    <property type="protein sequence ID" value="USQ77153.1"/>
    <property type="molecule type" value="Genomic_DNA"/>
</dbReference>
<evidence type="ECO:0000259" key="1">
    <source>
        <dbReference type="Pfam" id="PF20408"/>
    </source>
</evidence>
<dbReference type="SUPFAM" id="SSF53474">
    <property type="entry name" value="alpha/beta-Hydrolases"/>
    <property type="match status" value="1"/>
</dbReference>
<dbReference type="Proteomes" id="UP001056535">
    <property type="component" value="Chromosome"/>
</dbReference>
<name>A0ABY4YKB4_9MICO</name>
<feature type="domain" description="KANL3/Tex30 alpha/beta hydrolase-like" evidence="1">
    <location>
        <begin position="30"/>
        <end position="207"/>
    </location>
</feature>
<dbReference type="Gene3D" id="3.40.50.1820">
    <property type="entry name" value="alpha/beta hydrolase"/>
    <property type="match status" value="1"/>
</dbReference>